<proteinExistence type="predicted"/>
<dbReference type="EMBL" id="JAPQKR010000008">
    <property type="protein sequence ID" value="KAJ5212331.1"/>
    <property type="molecule type" value="Genomic_DNA"/>
</dbReference>
<feature type="region of interest" description="Disordered" evidence="1">
    <location>
        <begin position="1"/>
        <end position="204"/>
    </location>
</feature>
<accession>A0A9W9T7N4</accession>
<dbReference type="AlphaFoldDB" id="A0A9W9T7N4"/>
<comment type="caution">
    <text evidence="2">The sequence shown here is derived from an EMBL/GenBank/DDBJ whole genome shotgun (WGS) entry which is preliminary data.</text>
</comment>
<feature type="compositionally biased region" description="Basic and acidic residues" evidence="1">
    <location>
        <begin position="120"/>
        <end position="146"/>
    </location>
</feature>
<evidence type="ECO:0000256" key="1">
    <source>
        <dbReference type="SAM" id="MobiDB-lite"/>
    </source>
</evidence>
<sequence>MDPNGHYTEQFPGGYEQSTLPVLSRPPPAAPWPATDQSPVSDPYTISPPDALAPQMTPIDAAGPPPPAPQDQAPKPTLVTNTERNAPTKVRKSRKSANAAAGKSTLFWVNTDSQSASGGTKEETLKRIRSHVMSEHNRKKRLENTKRYKSKSFKHLAFQPPETVPVTSESPRPPPVASSSSSSSSSSRNSPHVEQINTNQDLVPATSAVTVDYHPGGSVEAWDETWDESWDDGNFDGVVGYQARQPAPTPSLWTYIGSGAHDPFNTGHTQLTDRMMRHLQNFLFDLTQEAHPLQTRYKPKLQAHWAALIQRDPAILHATICMSTSNAAMQRGELPIRDPNQKRSALVVDTFHHRGETIRLVNEGLSDPVKASSDELIAAVSTLLTIEIASGNPDYLKIHLAGLRQMIGLRKNFADVPPDVRFQISWTDIRVACMALAKPIFTFVRSPRPAGLSLLPPTEDVALMATRLIPLIKIPGIFSDSFSKTIYDLLELSWYAEWIKGNTGYKEFNDETEDYFNFEVLYVEYSLHSDRYTPTGQVKGDNSIEGCCRLACLCFHNSAIWSFYPMIAPLLPKPILALRAALEVTIPSGLFALCRDLLIWLLFIGAVCSQSLPTERAYFVSELATASHLHGISSWQEARSILLGFFYADRVHLSMLRQVWQEVQLQVEPGA</sequence>
<evidence type="ECO:0000313" key="2">
    <source>
        <dbReference type="EMBL" id="KAJ5212331.1"/>
    </source>
</evidence>
<dbReference type="RefSeq" id="XP_058310501.1">
    <property type="nucleotide sequence ID" value="XM_058451039.1"/>
</dbReference>
<reference evidence="2" key="2">
    <citation type="journal article" date="2023" name="IMA Fungus">
        <title>Comparative genomic study of the Penicillium genus elucidates a diverse pangenome and 15 lateral gene transfer events.</title>
        <authorList>
            <person name="Petersen C."/>
            <person name="Sorensen T."/>
            <person name="Nielsen M.R."/>
            <person name="Sondergaard T.E."/>
            <person name="Sorensen J.L."/>
            <person name="Fitzpatrick D.A."/>
            <person name="Frisvad J.C."/>
            <person name="Nielsen K.L."/>
        </authorList>
    </citation>
    <scope>NUCLEOTIDE SEQUENCE</scope>
    <source>
        <strain evidence="2">IBT 15544</strain>
    </source>
</reference>
<dbReference type="Proteomes" id="UP001150904">
    <property type="component" value="Unassembled WGS sequence"/>
</dbReference>
<gene>
    <name evidence="2" type="ORF">N7498_003977</name>
</gene>
<keyword evidence="3" id="KW-1185">Reference proteome</keyword>
<dbReference type="Pfam" id="PF11951">
    <property type="entry name" value="Fungal_trans_2"/>
    <property type="match status" value="1"/>
</dbReference>
<evidence type="ECO:0000313" key="3">
    <source>
        <dbReference type="Proteomes" id="UP001150904"/>
    </source>
</evidence>
<dbReference type="GeneID" id="83178340"/>
<dbReference type="OrthoDB" id="4158087at2759"/>
<dbReference type="InterPro" id="IPR021858">
    <property type="entry name" value="Fun_TF"/>
</dbReference>
<dbReference type="PANTHER" id="PTHR37540">
    <property type="entry name" value="TRANSCRIPTION FACTOR (ACR-2), PUTATIVE-RELATED-RELATED"/>
    <property type="match status" value="1"/>
</dbReference>
<name>A0A9W9T7N4_9EURO</name>
<feature type="compositionally biased region" description="Polar residues" evidence="1">
    <location>
        <begin position="107"/>
        <end position="118"/>
    </location>
</feature>
<organism evidence="2 3">
    <name type="scientific">Penicillium cinerascens</name>
    <dbReference type="NCBI Taxonomy" id="70096"/>
    <lineage>
        <taxon>Eukaryota</taxon>
        <taxon>Fungi</taxon>
        <taxon>Dikarya</taxon>
        <taxon>Ascomycota</taxon>
        <taxon>Pezizomycotina</taxon>
        <taxon>Eurotiomycetes</taxon>
        <taxon>Eurotiomycetidae</taxon>
        <taxon>Eurotiales</taxon>
        <taxon>Aspergillaceae</taxon>
        <taxon>Penicillium</taxon>
    </lineage>
</organism>
<feature type="compositionally biased region" description="Low complexity" evidence="1">
    <location>
        <begin position="177"/>
        <end position="190"/>
    </location>
</feature>
<dbReference type="PANTHER" id="PTHR37540:SF5">
    <property type="entry name" value="TRANSCRIPTION FACTOR DOMAIN-CONTAINING PROTEIN"/>
    <property type="match status" value="1"/>
</dbReference>
<reference evidence="2" key="1">
    <citation type="submission" date="2022-12" db="EMBL/GenBank/DDBJ databases">
        <authorList>
            <person name="Petersen C."/>
        </authorList>
    </citation>
    <scope>NUCLEOTIDE SEQUENCE</scope>
    <source>
        <strain evidence="2">IBT 15544</strain>
    </source>
</reference>
<protein>
    <submittedName>
        <fullName evidence="2">Uncharacterized protein</fullName>
    </submittedName>
</protein>